<evidence type="ECO:0000256" key="9">
    <source>
        <dbReference type="SAM" id="MobiDB-lite"/>
    </source>
</evidence>
<dbReference type="AlphaFoldDB" id="A0A537KY56"/>
<dbReference type="CDD" id="cd18544">
    <property type="entry name" value="ABC_6TM_TmrA_like"/>
    <property type="match status" value="1"/>
</dbReference>
<keyword evidence="5" id="KW-0547">Nucleotide-binding</keyword>
<evidence type="ECO:0000259" key="12">
    <source>
        <dbReference type="PROSITE" id="PS50929"/>
    </source>
</evidence>
<feature type="transmembrane region" description="Helical" evidence="10">
    <location>
        <begin position="255"/>
        <end position="275"/>
    </location>
</feature>
<dbReference type="Pfam" id="PF00664">
    <property type="entry name" value="ABC_membrane"/>
    <property type="match status" value="1"/>
</dbReference>
<evidence type="ECO:0000256" key="2">
    <source>
        <dbReference type="ARBA" id="ARBA00022448"/>
    </source>
</evidence>
<evidence type="ECO:0000256" key="6">
    <source>
        <dbReference type="ARBA" id="ARBA00022840"/>
    </source>
</evidence>
<feature type="transmembrane region" description="Helical" evidence="10">
    <location>
        <begin position="176"/>
        <end position="194"/>
    </location>
</feature>
<evidence type="ECO:0000256" key="3">
    <source>
        <dbReference type="ARBA" id="ARBA00022475"/>
    </source>
</evidence>
<dbReference type="InterPro" id="IPR003439">
    <property type="entry name" value="ABC_transporter-like_ATP-bd"/>
</dbReference>
<evidence type="ECO:0000259" key="11">
    <source>
        <dbReference type="PROSITE" id="PS50893"/>
    </source>
</evidence>
<dbReference type="PROSITE" id="PS00211">
    <property type="entry name" value="ABC_TRANSPORTER_1"/>
    <property type="match status" value="1"/>
</dbReference>
<evidence type="ECO:0000256" key="5">
    <source>
        <dbReference type="ARBA" id="ARBA00022741"/>
    </source>
</evidence>
<comment type="caution">
    <text evidence="13">The sequence shown here is derived from an EMBL/GenBank/DDBJ whole genome shotgun (WGS) entry which is preliminary data.</text>
</comment>
<keyword evidence="2" id="KW-0813">Transport</keyword>
<protein>
    <submittedName>
        <fullName evidence="13">ABC transporter ATP-binding protein</fullName>
    </submittedName>
</protein>
<dbReference type="EMBL" id="VBAL01000112">
    <property type="protein sequence ID" value="TMJ00682.1"/>
    <property type="molecule type" value="Genomic_DNA"/>
</dbReference>
<dbReference type="PROSITE" id="PS50893">
    <property type="entry name" value="ABC_TRANSPORTER_2"/>
    <property type="match status" value="1"/>
</dbReference>
<dbReference type="Gene3D" id="3.40.50.300">
    <property type="entry name" value="P-loop containing nucleotide triphosphate hydrolases"/>
    <property type="match status" value="1"/>
</dbReference>
<dbReference type="SUPFAM" id="SSF90123">
    <property type="entry name" value="ABC transporter transmembrane region"/>
    <property type="match status" value="1"/>
</dbReference>
<feature type="transmembrane region" description="Helical" evidence="10">
    <location>
        <begin position="149"/>
        <end position="170"/>
    </location>
</feature>
<keyword evidence="4 10" id="KW-0812">Transmembrane</keyword>
<dbReference type="InterPro" id="IPR027417">
    <property type="entry name" value="P-loop_NTPase"/>
</dbReference>
<dbReference type="InterPro" id="IPR003593">
    <property type="entry name" value="AAA+_ATPase"/>
</dbReference>
<keyword evidence="3" id="KW-1003">Cell membrane</keyword>
<gene>
    <name evidence="13" type="ORF">E6H01_08865</name>
</gene>
<dbReference type="GO" id="GO:0005524">
    <property type="term" value="F:ATP binding"/>
    <property type="evidence" value="ECO:0007669"/>
    <property type="project" value="UniProtKB-KW"/>
</dbReference>
<name>A0A537KY56_9BACT</name>
<keyword evidence="6 13" id="KW-0067">ATP-binding</keyword>
<feature type="compositionally biased region" description="Basic and acidic residues" evidence="9">
    <location>
        <begin position="371"/>
        <end position="380"/>
    </location>
</feature>
<feature type="transmembrane region" description="Helical" evidence="10">
    <location>
        <begin position="71"/>
        <end position="91"/>
    </location>
</feature>
<feature type="region of interest" description="Disordered" evidence="9">
    <location>
        <begin position="363"/>
        <end position="393"/>
    </location>
</feature>
<feature type="domain" description="ABC transmembrane type-1" evidence="12">
    <location>
        <begin position="36"/>
        <end position="317"/>
    </location>
</feature>
<evidence type="ECO:0000256" key="7">
    <source>
        <dbReference type="ARBA" id="ARBA00022989"/>
    </source>
</evidence>
<sequence>MSTHFQEDEILGKAYDARLMRRLLRYVRPYRRAVTASIVLLLVAAAADLAGPYFVKVAIDRYIRIQDMSGVSVLSALYLGTLVVGAAVRYGQNYITQLVGQQVMYELRMEVFSHLQRLAVAFFARNPVGRLMTRITNDVDTLYEMVTSGVVTVFGDVFLLVGVVAAMVWLDWRLALLAFSVVPALVAMTLWFQARSRESYRAIRIRIARINADLNENIMGMSIVQLFNRERANAAQFDDLNRDHLTANLQAIRSFALFYPFVGFLGAVATALLIWYGGGRVVQQAVTLGVLVAFIQYTERFFRPIQDLAEKYNILQAAMASSERIFRVLDEPVTVQDPPDPVPLPRVRGQIEFQSVWFAYPATEPAGGGGRRGEPGEHRGATARGEPPPPEGTDGWVLRGVSFAIRPGESVAFVGHTGAGKTSIINLITRFYDPQRGQVLVDGVDIRHYAQRELRRHIGLVLQDVFLFSGTVASNIRLGNKEITDDEIRRAAEFVNANRFIEALPGGYATGVVERGATLSSGQRQLIAFARAVSHNPEILLVLDEATSSVDTETELLIQEALRKVLRGRTSIIIAHRLSTIQNVDRILVLHKGRIVEEGTHRELLARGGIYTKLYQLQYRDQEVRLPPAPAAEGASRDNGIRG</sequence>
<dbReference type="InterPro" id="IPR036640">
    <property type="entry name" value="ABC1_TM_sf"/>
</dbReference>
<comment type="subcellular location">
    <subcellularLocation>
        <location evidence="1">Cell membrane</location>
        <topology evidence="1">Multi-pass membrane protein</topology>
    </subcellularLocation>
</comment>
<dbReference type="GO" id="GO:0015421">
    <property type="term" value="F:ABC-type oligopeptide transporter activity"/>
    <property type="evidence" value="ECO:0007669"/>
    <property type="project" value="TreeGrafter"/>
</dbReference>
<dbReference type="SMART" id="SM00382">
    <property type="entry name" value="AAA"/>
    <property type="match status" value="1"/>
</dbReference>
<evidence type="ECO:0000256" key="4">
    <source>
        <dbReference type="ARBA" id="ARBA00022692"/>
    </source>
</evidence>
<keyword evidence="7 10" id="KW-1133">Transmembrane helix</keyword>
<feature type="domain" description="ABC transporter" evidence="11">
    <location>
        <begin position="351"/>
        <end position="617"/>
    </location>
</feature>
<evidence type="ECO:0000256" key="1">
    <source>
        <dbReference type="ARBA" id="ARBA00004651"/>
    </source>
</evidence>
<dbReference type="GO" id="GO:0016887">
    <property type="term" value="F:ATP hydrolysis activity"/>
    <property type="evidence" value="ECO:0007669"/>
    <property type="project" value="InterPro"/>
</dbReference>
<dbReference type="InterPro" id="IPR011527">
    <property type="entry name" value="ABC1_TM_dom"/>
</dbReference>
<evidence type="ECO:0000256" key="10">
    <source>
        <dbReference type="SAM" id="Phobius"/>
    </source>
</evidence>
<feature type="transmembrane region" description="Helical" evidence="10">
    <location>
        <begin position="33"/>
        <end position="59"/>
    </location>
</feature>
<evidence type="ECO:0000256" key="8">
    <source>
        <dbReference type="ARBA" id="ARBA00023136"/>
    </source>
</evidence>
<dbReference type="InterPro" id="IPR017871">
    <property type="entry name" value="ABC_transporter-like_CS"/>
</dbReference>
<evidence type="ECO:0000313" key="13">
    <source>
        <dbReference type="EMBL" id="TMJ00682.1"/>
    </source>
</evidence>
<dbReference type="Proteomes" id="UP000319353">
    <property type="component" value="Unassembled WGS sequence"/>
</dbReference>
<dbReference type="CDD" id="cd03254">
    <property type="entry name" value="ABCC_Glucan_exporter_like"/>
    <property type="match status" value="1"/>
</dbReference>
<reference evidence="13 14" key="1">
    <citation type="journal article" date="2019" name="Nat. Microbiol.">
        <title>Mediterranean grassland soil C-N compound turnover is dependent on rainfall and depth, and is mediated by genomically divergent microorganisms.</title>
        <authorList>
            <person name="Diamond S."/>
            <person name="Andeer P.F."/>
            <person name="Li Z."/>
            <person name="Crits-Christoph A."/>
            <person name="Burstein D."/>
            <person name="Anantharaman K."/>
            <person name="Lane K.R."/>
            <person name="Thomas B.C."/>
            <person name="Pan C."/>
            <person name="Northen T.R."/>
            <person name="Banfield J.F."/>
        </authorList>
    </citation>
    <scope>NUCLEOTIDE SEQUENCE [LARGE SCALE GENOMIC DNA]</scope>
    <source>
        <strain evidence="13">NP_4</strain>
    </source>
</reference>
<dbReference type="InterPro" id="IPR039421">
    <property type="entry name" value="Type_1_exporter"/>
</dbReference>
<dbReference type="SUPFAM" id="SSF52540">
    <property type="entry name" value="P-loop containing nucleoside triphosphate hydrolases"/>
    <property type="match status" value="1"/>
</dbReference>
<dbReference type="Gene3D" id="1.20.1560.10">
    <property type="entry name" value="ABC transporter type 1, transmembrane domain"/>
    <property type="match status" value="1"/>
</dbReference>
<organism evidence="13 14">
    <name type="scientific">Candidatus Segetimicrobium genomatis</name>
    <dbReference type="NCBI Taxonomy" id="2569760"/>
    <lineage>
        <taxon>Bacteria</taxon>
        <taxon>Bacillati</taxon>
        <taxon>Candidatus Sysuimicrobiota</taxon>
        <taxon>Candidatus Sysuimicrobiia</taxon>
        <taxon>Candidatus Sysuimicrobiales</taxon>
        <taxon>Candidatus Segetimicrobiaceae</taxon>
        <taxon>Candidatus Segetimicrobium</taxon>
    </lineage>
</organism>
<dbReference type="FunFam" id="1.20.1560.10:FF:000011">
    <property type="entry name" value="Multidrug ABC transporter ATP-binding protein"/>
    <property type="match status" value="1"/>
</dbReference>
<dbReference type="Pfam" id="PF00005">
    <property type="entry name" value="ABC_tran"/>
    <property type="match status" value="1"/>
</dbReference>
<dbReference type="PANTHER" id="PTHR43394">
    <property type="entry name" value="ATP-DEPENDENT PERMEASE MDL1, MITOCHONDRIAL"/>
    <property type="match status" value="1"/>
</dbReference>
<dbReference type="PROSITE" id="PS50929">
    <property type="entry name" value="ABC_TM1F"/>
    <property type="match status" value="1"/>
</dbReference>
<proteinExistence type="predicted"/>
<dbReference type="GO" id="GO:0005886">
    <property type="term" value="C:plasma membrane"/>
    <property type="evidence" value="ECO:0007669"/>
    <property type="project" value="UniProtKB-SubCell"/>
</dbReference>
<keyword evidence="8 10" id="KW-0472">Membrane</keyword>
<accession>A0A537KY56</accession>
<evidence type="ECO:0000313" key="14">
    <source>
        <dbReference type="Proteomes" id="UP000319353"/>
    </source>
</evidence>
<dbReference type="PANTHER" id="PTHR43394:SF1">
    <property type="entry name" value="ATP-BINDING CASSETTE SUB-FAMILY B MEMBER 10, MITOCHONDRIAL"/>
    <property type="match status" value="1"/>
</dbReference>